<dbReference type="PANTHER" id="PTHR46115">
    <property type="entry name" value="THIOREDOXIN-LIKE PROTEIN 1"/>
    <property type="match status" value="1"/>
</dbReference>
<dbReference type="GeneID" id="39874871"/>
<dbReference type="Pfam" id="PF00085">
    <property type="entry name" value="Thioredoxin"/>
    <property type="match status" value="1"/>
</dbReference>
<accession>A0A2H6KDN3</accession>
<dbReference type="Proteomes" id="UP000236319">
    <property type="component" value="Unassembled WGS sequence"/>
</dbReference>
<dbReference type="CDD" id="cd02947">
    <property type="entry name" value="TRX_family"/>
    <property type="match status" value="1"/>
</dbReference>
<reference evidence="3 4" key="1">
    <citation type="journal article" date="2017" name="BMC Genomics">
        <title>Whole-genome assembly of Babesia ovata and comparative genomics between closely related pathogens.</title>
        <authorList>
            <person name="Yamagishi J."/>
            <person name="Asada M."/>
            <person name="Hakimi H."/>
            <person name="Tanaka T.Q."/>
            <person name="Sugimoto C."/>
            <person name="Kawazu S."/>
        </authorList>
    </citation>
    <scope>NUCLEOTIDE SEQUENCE [LARGE SCALE GENOMIC DNA]</scope>
    <source>
        <strain evidence="3 4">Miyake</strain>
    </source>
</reference>
<dbReference type="PROSITE" id="PS51352">
    <property type="entry name" value="THIOREDOXIN_2"/>
    <property type="match status" value="1"/>
</dbReference>
<dbReference type="SUPFAM" id="SSF52833">
    <property type="entry name" value="Thioredoxin-like"/>
    <property type="match status" value="1"/>
</dbReference>
<name>A0A2H6KDN3_9APIC</name>
<evidence type="ECO:0000259" key="2">
    <source>
        <dbReference type="PROSITE" id="PS51352"/>
    </source>
</evidence>
<dbReference type="InterPro" id="IPR036249">
    <property type="entry name" value="Thioredoxin-like_sf"/>
</dbReference>
<dbReference type="VEuPathDB" id="PiroplasmaDB:BOVATA_025940"/>
<dbReference type="RefSeq" id="XP_028867344.1">
    <property type="nucleotide sequence ID" value="XM_029011511.1"/>
</dbReference>
<keyword evidence="1" id="KW-1015">Disulfide bond</keyword>
<dbReference type="Gene3D" id="3.40.30.10">
    <property type="entry name" value="Glutaredoxin"/>
    <property type="match status" value="1"/>
</dbReference>
<proteinExistence type="predicted"/>
<evidence type="ECO:0000313" key="3">
    <source>
        <dbReference type="EMBL" id="GBE61101.1"/>
    </source>
</evidence>
<sequence length="140" mass="15705">MLPLAYRAFGRAYGPLLRPQRRFVVKLAKNTEEYHASLKASEIVVAKFGASWCKPCQKSKVFVEELSEEHPDLLFLEVDVDELPQIADEEGVNSIPMYKVFKYGKSIDVHIGNFAAESHSRSAGGDKQQLKDLIAKHASQ</sequence>
<gene>
    <name evidence="3" type="ORF">BOVATA_025940</name>
</gene>
<dbReference type="EMBL" id="BDSA01000002">
    <property type="protein sequence ID" value="GBE61101.1"/>
    <property type="molecule type" value="Genomic_DNA"/>
</dbReference>
<comment type="caution">
    <text evidence="3">The sequence shown here is derived from an EMBL/GenBank/DDBJ whole genome shotgun (WGS) entry which is preliminary data.</text>
</comment>
<keyword evidence="4" id="KW-1185">Reference proteome</keyword>
<dbReference type="InterPro" id="IPR013766">
    <property type="entry name" value="Thioredoxin_domain"/>
</dbReference>
<organism evidence="3 4">
    <name type="scientific">Babesia ovata</name>
    <dbReference type="NCBI Taxonomy" id="189622"/>
    <lineage>
        <taxon>Eukaryota</taxon>
        <taxon>Sar</taxon>
        <taxon>Alveolata</taxon>
        <taxon>Apicomplexa</taxon>
        <taxon>Aconoidasida</taxon>
        <taxon>Piroplasmida</taxon>
        <taxon>Babesiidae</taxon>
        <taxon>Babesia</taxon>
    </lineage>
</organism>
<dbReference type="AlphaFoldDB" id="A0A2H6KDN3"/>
<protein>
    <submittedName>
        <fullName evidence="3">Thioredoxin</fullName>
    </submittedName>
</protein>
<feature type="domain" description="Thioredoxin" evidence="2">
    <location>
        <begin position="14"/>
        <end position="139"/>
    </location>
</feature>
<dbReference type="OrthoDB" id="10263751at2759"/>
<evidence type="ECO:0000313" key="4">
    <source>
        <dbReference type="Proteomes" id="UP000236319"/>
    </source>
</evidence>
<evidence type="ECO:0000256" key="1">
    <source>
        <dbReference type="ARBA" id="ARBA00023157"/>
    </source>
</evidence>